<name>A0AA97F832_9SPHN</name>
<reference evidence="4 5" key="1">
    <citation type="submission" date="2023-10" db="EMBL/GenBank/DDBJ databases">
        <title>Complete genome sequence of a Sphingomonadaceae bacterium.</title>
        <authorList>
            <person name="Yan C."/>
        </authorList>
    </citation>
    <scope>NUCLEOTIDE SEQUENCE [LARGE SCALE GENOMIC DNA]</scope>
    <source>
        <strain evidence="4 5">SCSIO 66989</strain>
    </source>
</reference>
<dbReference type="PANTHER" id="PTHR13891:SF1">
    <property type="entry name" value="CYTOCHROME C OXIDASE ASSEMBLY FACTOR 7"/>
    <property type="match status" value="1"/>
</dbReference>
<keyword evidence="5" id="KW-1185">Reference proteome</keyword>
<proteinExistence type="inferred from homology"/>
<dbReference type="KEGG" id="acoa:RB602_13210"/>
<evidence type="ECO:0000256" key="2">
    <source>
        <dbReference type="ARBA" id="ARBA00022737"/>
    </source>
</evidence>
<organism evidence="4 5">
    <name type="scientific">Alterisphingorhabdus coralli</name>
    <dbReference type="NCBI Taxonomy" id="3071408"/>
    <lineage>
        <taxon>Bacteria</taxon>
        <taxon>Pseudomonadati</taxon>
        <taxon>Pseudomonadota</taxon>
        <taxon>Alphaproteobacteria</taxon>
        <taxon>Sphingomonadales</taxon>
        <taxon>Sphingomonadaceae</taxon>
        <taxon>Alterisphingorhabdus (ex Yan et al. 2024)</taxon>
    </lineage>
</organism>
<sequence length="593" mass="64938">MPISRFLKTAITICVTLGFATAAHAEKVPLARDGVMNSAVYNGQQNMPVKVYGVARKWERNCIKGKAKECVRLGDAFATGLGDLKQSTRVAAGYYLKGCDKGSSAACATYAGLALGGSLPLPKPDAAVTSATRGCQLGSQSACAWQGVLYHRGYGVAKDAGRAEQLWRTACSANADDGCRFLANYLKESGNRAGQPSQEAQTLFSTYCTSDARPWACLGAAQMLGVERPQAVPLLQRGCEQGKGDRLAVCAEYAARIITRREAKSVDLAEGFLNSACTAGLAQSCYTIGRHGFSANAKLGDVTPGEAGFYLRRGCDLDHAAACHDLADAYISNRMRQVRYPAATMLMLKSCRLGYAPACQWTKKNQAQGERTAIVQRWIDPSLPAAAQLEQAVKIADSNPQKAARTVDLLQEEQYDEAQWLLGNWFLTGKRRIIDTPNQRNAVILIENAAKVGHVEAAKWMGMAHWYGRNGVAFDRQMGLGYMRIAARFGDLEATQIAQSMELQPERDRIAARNRAVAQAEAERQQRSWFTKWLESASYSYPTRTRTGRSASERAAAASWQRHQNSMDRLHFNQRMNYLSGRTSACNRSNPYC</sequence>
<dbReference type="RefSeq" id="WP_317081123.1">
    <property type="nucleotide sequence ID" value="NZ_CP136594.1"/>
</dbReference>
<evidence type="ECO:0000256" key="3">
    <source>
        <dbReference type="SAM" id="SignalP"/>
    </source>
</evidence>
<gene>
    <name evidence="4" type="ORF">RB602_13210</name>
</gene>
<dbReference type="InterPro" id="IPR011990">
    <property type="entry name" value="TPR-like_helical_dom_sf"/>
</dbReference>
<dbReference type="PANTHER" id="PTHR13891">
    <property type="entry name" value="CYTOCHROME C OXIDASE ASSEMBLY FACTOR 7"/>
    <property type="match status" value="1"/>
</dbReference>
<dbReference type="InterPro" id="IPR006597">
    <property type="entry name" value="Sel1-like"/>
</dbReference>
<feature type="chain" id="PRO_5041738516" description="Beta-lactamase" evidence="3">
    <location>
        <begin position="26"/>
        <end position="593"/>
    </location>
</feature>
<comment type="similarity">
    <text evidence="1">Belongs to the hcp beta-lactamase family.</text>
</comment>
<keyword evidence="2" id="KW-0677">Repeat</keyword>
<dbReference type="InterPro" id="IPR040239">
    <property type="entry name" value="HcpB-like"/>
</dbReference>
<feature type="signal peptide" evidence="3">
    <location>
        <begin position="1"/>
        <end position="25"/>
    </location>
</feature>
<dbReference type="Pfam" id="PF08238">
    <property type="entry name" value="Sel1"/>
    <property type="match status" value="4"/>
</dbReference>
<accession>A0AA97F832</accession>
<evidence type="ECO:0000313" key="4">
    <source>
        <dbReference type="EMBL" id="WOE74787.1"/>
    </source>
</evidence>
<evidence type="ECO:0008006" key="6">
    <source>
        <dbReference type="Google" id="ProtNLM"/>
    </source>
</evidence>
<keyword evidence="3" id="KW-0732">Signal</keyword>
<dbReference type="SMART" id="SM00671">
    <property type="entry name" value="SEL1"/>
    <property type="match status" value="6"/>
</dbReference>
<dbReference type="AlphaFoldDB" id="A0AA97F832"/>
<evidence type="ECO:0000256" key="1">
    <source>
        <dbReference type="ARBA" id="ARBA00008486"/>
    </source>
</evidence>
<dbReference type="Proteomes" id="UP001302429">
    <property type="component" value="Chromosome"/>
</dbReference>
<protein>
    <recommendedName>
        <fullName evidence="6">Beta-lactamase</fullName>
    </recommendedName>
</protein>
<dbReference type="EMBL" id="CP136594">
    <property type="protein sequence ID" value="WOE74787.1"/>
    <property type="molecule type" value="Genomic_DNA"/>
</dbReference>
<evidence type="ECO:0000313" key="5">
    <source>
        <dbReference type="Proteomes" id="UP001302429"/>
    </source>
</evidence>
<dbReference type="Gene3D" id="1.25.40.10">
    <property type="entry name" value="Tetratricopeptide repeat domain"/>
    <property type="match status" value="3"/>
</dbReference>
<dbReference type="SUPFAM" id="SSF81901">
    <property type="entry name" value="HCP-like"/>
    <property type="match status" value="3"/>
</dbReference>